<proteinExistence type="predicted"/>
<dbReference type="Proteomes" id="UP000011715">
    <property type="component" value="Unassembled WGS sequence"/>
</dbReference>
<protein>
    <submittedName>
        <fullName evidence="1 2">Uncharacterized protein</fullName>
    </submittedName>
</protein>
<dbReference type="EnsemblFungi" id="MAPG_00398T0">
    <property type="protein sequence ID" value="MAPG_00398T0"/>
    <property type="gene ID" value="MAPG_00398"/>
</dbReference>
<accession>A0A0C4DKW6</accession>
<reference evidence="1" key="3">
    <citation type="submission" date="2011-03" db="EMBL/GenBank/DDBJ databases">
        <title>Annotation of Magnaporthe poae ATCC 64411.</title>
        <authorList>
            <person name="Ma L.-J."/>
            <person name="Dead R."/>
            <person name="Young S.K."/>
            <person name="Zeng Q."/>
            <person name="Gargeya S."/>
            <person name="Fitzgerald M."/>
            <person name="Haas B."/>
            <person name="Abouelleil A."/>
            <person name="Alvarado L."/>
            <person name="Arachchi H.M."/>
            <person name="Berlin A."/>
            <person name="Brown A."/>
            <person name="Chapman S.B."/>
            <person name="Chen Z."/>
            <person name="Dunbar C."/>
            <person name="Freedman E."/>
            <person name="Gearin G."/>
            <person name="Gellesch M."/>
            <person name="Goldberg J."/>
            <person name="Griggs A."/>
            <person name="Gujja S."/>
            <person name="Heiman D."/>
            <person name="Howarth C."/>
            <person name="Larson L."/>
            <person name="Lui A."/>
            <person name="MacDonald P.J.P."/>
            <person name="Mehta T."/>
            <person name="Montmayeur A."/>
            <person name="Murphy C."/>
            <person name="Neiman D."/>
            <person name="Pearson M."/>
            <person name="Priest M."/>
            <person name="Roberts A."/>
            <person name="Saif S."/>
            <person name="Shea T."/>
            <person name="Shenoy N."/>
            <person name="Sisk P."/>
            <person name="Stolte C."/>
            <person name="Sykes S."/>
            <person name="Yandava C."/>
            <person name="Wortman J."/>
            <person name="Nusbaum C."/>
            <person name="Birren B."/>
        </authorList>
    </citation>
    <scope>NUCLEOTIDE SEQUENCE</scope>
    <source>
        <strain evidence="1">ATCC 64411</strain>
    </source>
</reference>
<reference evidence="3" key="2">
    <citation type="submission" date="2010-05" db="EMBL/GenBank/DDBJ databases">
        <title>The genome sequence of Magnaporthe poae strain ATCC 64411.</title>
        <authorList>
            <person name="Ma L.-J."/>
            <person name="Dead R."/>
            <person name="Young S."/>
            <person name="Zeng Q."/>
            <person name="Koehrsen M."/>
            <person name="Alvarado L."/>
            <person name="Berlin A."/>
            <person name="Chapman S.B."/>
            <person name="Chen Z."/>
            <person name="Freedman E."/>
            <person name="Gellesch M."/>
            <person name="Goldberg J."/>
            <person name="Griggs A."/>
            <person name="Gujja S."/>
            <person name="Heilman E.R."/>
            <person name="Heiman D."/>
            <person name="Hepburn T."/>
            <person name="Howarth C."/>
            <person name="Jen D."/>
            <person name="Larson L."/>
            <person name="Mehta T."/>
            <person name="Neiman D."/>
            <person name="Pearson M."/>
            <person name="Roberts A."/>
            <person name="Saif S."/>
            <person name="Shea T."/>
            <person name="Shenoy N."/>
            <person name="Sisk P."/>
            <person name="Stolte C."/>
            <person name="Sykes S."/>
            <person name="Walk T."/>
            <person name="White J."/>
            <person name="Yandava C."/>
            <person name="Haas B."/>
            <person name="Nusbaum C."/>
            <person name="Birren B."/>
        </authorList>
    </citation>
    <scope>NUCLEOTIDE SEQUENCE [LARGE SCALE GENOMIC DNA]</scope>
    <source>
        <strain evidence="3">ATCC 64411 / 73-15</strain>
    </source>
</reference>
<dbReference type="AlphaFoldDB" id="A0A0C4DKW6"/>
<dbReference type="VEuPathDB" id="FungiDB:MAPG_00398"/>
<reference evidence="1" key="1">
    <citation type="submission" date="2010-05" db="EMBL/GenBank/DDBJ databases">
        <title>The Genome Sequence of Magnaporthe poae strain ATCC 64411.</title>
        <authorList>
            <consortium name="The Broad Institute Genome Sequencing Platform"/>
            <consortium name="Broad Institute Genome Sequencing Center for Infectious Disease"/>
            <person name="Ma L.-J."/>
            <person name="Dead R."/>
            <person name="Young S."/>
            <person name="Zeng Q."/>
            <person name="Koehrsen M."/>
            <person name="Alvarado L."/>
            <person name="Berlin A."/>
            <person name="Chapman S.B."/>
            <person name="Chen Z."/>
            <person name="Freedman E."/>
            <person name="Gellesch M."/>
            <person name="Goldberg J."/>
            <person name="Griggs A."/>
            <person name="Gujja S."/>
            <person name="Heilman E.R."/>
            <person name="Heiman D."/>
            <person name="Hepburn T."/>
            <person name="Howarth C."/>
            <person name="Jen D."/>
            <person name="Larson L."/>
            <person name="Mehta T."/>
            <person name="Neiman D."/>
            <person name="Pearson M."/>
            <person name="Roberts A."/>
            <person name="Saif S."/>
            <person name="Shea T."/>
            <person name="Shenoy N."/>
            <person name="Sisk P."/>
            <person name="Stolte C."/>
            <person name="Sykes S."/>
            <person name="Walk T."/>
            <person name="White J."/>
            <person name="Yandava C."/>
            <person name="Haas B."/>
            <person name="Nusbaum C."/>
            <person name="Birren B."/>
        </authorList>
    </citation>
    <scope>NUCLEOTIDE SEQUENCE</scope>
    <source>
        <strain evidence="1">ATCC 64411</strain>
    </source>
</reference>
<sequence length="135" mass="15121">MGVQTGEGASWARKKRHRNGIVTFENGRARQDFNDTLNWVGAGRVGLGQEGFYVYLAVIWPTFARVGRPCRHSQRRAAIPNLASPHPSSSFFNGLDPAHRSALRCLKRDGICIFGPMHHHRKTASIADRRGWDPC</sequence>
<reference evidence="2" key="5">
    <citation type="submission" date="2015-06" db="UniProtKB">
        <authorList>
            <consortium name="EnsemblFungi"/>
        </authorList>
    </citation>
    <scope>IDENTIFICATION</scope>
    <source>
        <strain evidence="2">ATCC 64411</strain>
    </source>
</reference>
<dbReference type="EMBL" id="GL876966">
    <property type="protein sequence ID" value="KLU81307.1"/>
    <property type="molecule type" value="Genomic_DNA"/>
</dbReference>
<gene>
    <name evidence="1" type="ORF">MAPG_00398</name>
</gene>
<evidence type="ECO:0000313" key="2">
    <source>
        <dbReference type="EnsemblFungi" id="MAPG_00398T0"/>
    </source>
</evidence>
<dbReference type="EMBL" id="ADBL01000092">
    <property type="status" value="NOT_ANNOTATED_CDS"/>
    <property type="molecule type" value="Genomic_DNA"/>
</dbReference>
<reference evidence="2" key="4">
    <citation type="journal article" date="2015" name="G3 (Bethesda)">
        <title>Genome sequences of three phytopathogenic species of the Magnaporthaceae family of fungi.</title>
        <authorList>
            <person name="Okagaki L.H."/>
            <person name="Nunes C.C."/>
            <person name="Sailsbery J."/>
            <person name="Clay B."/>
            <person name="Brown D."/>
            <person name="John T."/>
            <person name="Oh Y."/>
            <person name="Young N."/>
            <person name="Fitzgerald M."/>
            <person name="Haas B.J."/>
            <person name="Zeng Q."/>
            <person name="Young S."/>
            <person name="Adiconis X."/>
            <person name="Fan L."/>
            <person name="Levin J.Z."/>
            <person name="Mitchell T.K."/>
            <person name="Okubara P.A."/>
            <person name="Farman M.L."/>
            <person name="Kohn L.M."/>
            <person name="Birren B."/>
            <person name="Ma L.-J."/>
            <person name="Dean R.A."/>
        </authorList>
    </citation>
    <scope>NUCLEOTIDE SEQUENCE</scope>
    <source>
        <strain evidence="2">ATCC 64411 / 73-15</strain>
    </source>
</reference>
<name>A0A0C4DKW6_MAGP6</name>
<organism evidence="2 3">
    <name type="scientific">Magnaporthiopsis poae (strain ATCC 64411 / 73-15)</name>
    <name type="common">Kentucky bluegrass fungus</name>
    <name type="synonym">Magnaporthe poae</name>
    <dbReference type="NCBI Taxonomy" id="644358"/>
    <lineage>
        <taxon>Eukaryota</taxon>
        <taxon>Fungi</taxon>
        <taxon>Dikarya</taxon>
        <taxon>Ascomycota</taxon>
        <taxon>Pezizomycotina</taxon>
        <taxon>Sordariomycetes</taxon>
        <taxon>Sordariomycetidae</taxon>
        <taxon>Magnaporthales</taxon>
        <taxon>Magnaporthaceae</taxon>
        <taxon>Magnaporthiopsis</taxon>
    </lineage>
</organism>
<keyword evidence="3" id="KW-1185">Reference proteome</keyword>
<evidence type="ECO:0000313" key="3">
    <source>
        <dbReference type="Proteomes" id="UP000011715"/>
    </source>
</evidence>
<evidence type="ECO:0000313" key="1">
    <source>
        <dbReference type="EMBL" id="KLU81307.1"/>
    </source>
</evidence>